<dbReference type="eggNOG" id="COG0607">
    <property type="taxonomic scope" value="Bacteria"/>
</dbReference>
<name>T0CS24_ALIAG</name>
<dbReference type="EMBL" id="CP080467">
    <property type="protein sequence ID" value="UNO47862.1"/>
    <property type="molecule type" value="Genomic_DNA"/>
</dbReference>
<accession>T0CS24</accession>
<dbReference type="RefSeq" id="WP_021298299.1">
    <property type="nucleotide sequence ID" value="NZ_AURB01000182.1"/>
</dbReference>
<sequence length="376" mass="41761">MTVKVITAKALHERMESGDPPFILDVRNPQDYDDWKIEGKYIKSINIPYFDFLDADEGVYQLLPKGTEIVVVCAKGGSAMMVAEMLDERGYQVSTLEQGMLAWSQFYTPVTIVERAGLKLIQFHRLAKGCLSYMVISQGKALVVDASRHVDEYLKAAKQENVEIAHVMDTHLHADHISGGFDLAEKTGATYYISSSEMEGAQRVFEPLEKHEIIRFGTVDVKIMAIPTPGHTPGSISLLINRQFLLSGDTLFVGGLGRPDLGGHAREWAQDLYETVFKTISPLPDHVWVLPSHFADIKEINEAGYVGAQLGEIRKNNEIMRTEDIKQFTECVTGTVGSTPPNYKEIVDINRGATDVSVERATELEIGPNRCAVHHG</sequence>
<dbReference type="InterPro" id="IPR036873">
    <property type="entry name" value="Rhodanese-like_dom_sf"/>
</dbReference>
<dbReference type="InterPro" id="IPR044528">
    <property type="entry name" value="POD-like_MBL-fold"/>
</dbReference>
<dbReference type="SMART" id="SM00849">
    <property type="entry name" value="Lactamase_B"/>
    <property type="match status" value="1"/>
</dbReference>
<dbReference type="GO" id="GO:0050313">
    <property type="term" value="F:sulfur dioxygenase activity"/>
    <property type="evidence" value="ECO:0007669"/>
    <property type="project" value="InterPro"/>
</dbReference>
<dbReference type="OrthoDB" id="9784009at2"/>
<dbReference type="STRING" id="1356854.N007_15650"/>
<dbReference type="CDD" id="cd07724">
    <property type="entry name" value="POD-like_MBL-fold"/>
    <property type="match status" value="1"/>
</dbReference>
<dbReference type="SUPFAM" id="SSF56281">
    <property type="entry name" value="Metallo-hydrolase/oxidoreductase"/>
    <property type="match status" value="1"/>
</dbReference>
<proteinExistence type="predicted"/>
<dbReference type="InterPro" id="IPR051682">
    <property type="entry name" value="Mito_Persulfide_Diox"/>
</dbReference>
<dbReference type="AlphaFoldDB" id="T0CS24"/>
<dbReference type="InterPro" id="IPR001279">
    <property type="entry name" value="Metallo-B-lactamas"/>
</dbReference>
<evidence type="ECO:0000313" key="2">
    <source>
        <dbReference type="Proteomes" id="UP000829401"/>
    </source>
</evidence>
<dbReference type="Gene3D" id="3.60.15.10">
    <property type="entry name" value="Ribonuclease Z/Hydroxyacylglutathione hydrolase-like"/>
    <property type="match status" value="1"/>
</dbReference>
<evidence type="ECO:0000313" key="1">
    <source>
        <dbReference type="EMBL" id="UNO47862.1"/>
    </source>
</evidence>
<dbReference type="GO" id="GO:0006749">
    <property type="term" value="P:glutathione metabolic process"/>
    <property type="evidence" value="ECO:0007669"/>
    <property type="project" value="InterPro"/>
</dbReference>
<dbReference type="eggNOG" id="COG0491">
    <property type="taxonomic scope" value="Bacteria"/>
</dbReference>
<dbReference type="InterPro" id="IPR001763">
    <property type="entry name" value="Rhodanese-like_dom"/>
</dbReference>
<dbReference type="KEGG" id="aaco:K1I37_14365"/>
<gene>
    <name evidence="1" type="ORF">K1I37_14365</name>
</gene>
<dbReference type="GO" id="GO:0070813">
    <property type="term" value="P:hydrogen sulfide metabolic process"/>
    <property type="evidence" value="ECO:0007669"/>
    <property type="project" value="TreeGrafter"/>
</dbReference>
<keyword evidence="2" id="KW-1185">Reference proteome</keyword>
<dbReference type="PANTHER" id="PTHR43084">
    <property type="entry name" value="PERSULFIDE DIOXYGENASE ETHE1"/>
    <property type="match status" value="1"/>
</dbReference>
<dbReference type="Gene3D" id="3.40.250.10">
    <property type="entry name" value="Rhodanese-like domain"/>
    <property type="match status" value="1"/>
</dbReference>
<organism evidence="1 2">
    <name type="scientific">Alicyclobacillus acidoterrestris (strain ATCC 49025 / DSM 3922 / CIP 106132 / NCIMB 13137 / GD3B)</name>
    <dbReference type="NCBI Taxonomy" id="1356854"/>
    <lineage>
        <taxon>Bacteria</taxon>
        <taxon>Bacillati</taxon>
        <taxon>Bacillota</taxon>
        <taxon>Bacilli</taxon>
        <taxon>Bacillales</taxon>
        <taxon>Alicyclobacillaceae</taxon>
        <taxon>Alicyclobacillus</taxon>
    </lineage>
</organism>
<accession>A0A9E6ZE65</accession>
<dbReference type="InterPro" id="IPR036866">
    <property type="entry name" value="RibonucZ/Hydroxyglut_hydro"/>
</dbReference>
<dbReference type="Pfam" id="PF00753">
    <property type="entry name" value="Lactamase_B"/>
    <property type="match status" value="1"/>
</dbReference>
<dbReference type="Proteomes" id="UP000829401">
    <property type="component" value="Chromosome"/>
</dbReference>
<dbReference type="PANTHER" id="PTHR43084:SF7">
    <property type="entry name" value="BETA-LACTAMASE DOMAIN PROTEIN"/>
    <property type="match status" value="1"/>
</dbReference>
<dbReference type="SUPFAM" id="SSF52821">
    <property type="entry name" value="Rhodanese/Cell cycle control phosphatase"/>
    <property type="match status" value="1"/>
</dbReference>
<dbReference type="SMART" id="SM00450">
    <property type="entry name" value="RHOD"/>
    <property type="match status" value="1"/>
</dbReference>
<dbReference type="Pfam" id="PF00581">
    <property type="entry name" value="Rhodanese"/>
    <property type="match status" value="1"/>
</dbReference>
<reference evidence="2" key="1">
    <citation type="journal article" date="2022" name="G3 (Bethesda)">
        <title>Unveiling the complete genome sequence of Alicyclobacillus acidoterrestris DSM 3922T, a taint-producing strain.</title>
        <authorList>
            <person name="Leonardo I.C."/>
            <person name="Barreto Crespo M.T."/>
            <person name="Gaspar F.B."/>
        </authorList>
    </citation>
    <scope>NUCLEOTIDE SEQUENCE [LARGE SCALE GENOMIC DNA]</scope>
    <source>
        <strain evidence="2">DSM 3922</strain>
    </source>
</reference>
<protein>
    <submittedName>
        <fullName evidence="1">MBL fold metallo-hydrolase</fullName>
    </submittedName>
</protein>
<dbReference type="PROSITE" id="PS50206">
    <property type="entry name" value="RHODANESE_3"/>
    <property type="match status" value="1"/>
</dbReference>